<dbReference type="OrthoDB" id="2372930at2759"/>
<feature type="transmembrane region" description="Helical" evidence="2">
    <location>
        <begin position="336"/>
        <end position="361"/>
    </location>
</feature>
<feature type="transmembrane region" description="Helical" evidence="2">
    <location>
        <begin position="257"/>
        <end position="280"/>
    </location>
</feature>
<feature type="region of interest" description="Disordered" evidence="1">
    <location>
        <begin position="30"/>
        <end position="60"/>
    </location>
</feature>
<dbReference type="Proteomes" id="UP000749646">
    <property type="component" value="Unassembled WGS sequence"/>
</dbReference>
<keyword evidence="4" id="KW-1185">Reference proteome</keyword>
<protein>
    <submittedName>
        <fullName evidence="3">Uncharacterized protein</fullName>
    </submittedName>
</protein>
<evidence type="ECO:0000313" key="3">
    <source>
        <dbReference type="EMBL" id="KAF9958390.1"/>
    </source>
</evidence>
<evidence type="ECO:0000256" key="2">
    <source>
        <dbReference type="SAM" id="Phobius"/>
    </source>
</evidence>
<comment type="caution">
    <text evidence="3">The sequence shown here is derived from an EMBL/GenBank/DDBJ whole genome shotgun (WGS) entry which is preliminary data.</text>
</comment>
<dbReference type="EMBL" id="JAAAHW010006569">
    <property type="protein sequence ID" value="KAF9958390.1"/>
    <property type="molecule type" value="Genomic_DNA"/>
</dbReference>
<feature type="transmembrane region" description="Helical" evidence="2">
    <location>
        <begin position="394"/>
        <end position="414"/>
    </location>
</feature>
<feature type="transmembrane region" description="Helical" evidence="2">
    <location>
        <begin position="292"/>
        <end position="315"/>
    </location>
</feature>
<dbReference type="AlphaFoldDB" id="A0A9P6J2B2"/>
<keyword evidence="2" id="KW-0812">Transmembrane</keyword>
<reference evidence="3" key="1">
    <citation type="journal article" date="2020" name="Fungal Divers.">
        <title>Resolving the Mortierellaceae phylogeny through synthesis of multi-gene phylogenetics and phylogenomics.</title>
        <authorList>
            <person name="Vandepol N."/>
            <person name="Liber J."/>
            <person name="Desiro A."/>
            <person name="Na H."/>
            <person name="Kennedy M."/>
            <person name="Barry K."/>
            <person name="Grigoriev I.V."/>
            <person name="Miller A.N."/>
            <person name="O'Donnell K."/>
            <person name="Stajich J.E."/>
            <person name="Bonito G."/>
        </authorList>
    </citation>
    <scope>NUCLEOTIDE SEQUENCE</scope>
    <source>
        <strain evidence="3">MES-2147</strain>
    </source>
</reference>
<evidence type="ECO:0000313" key="4">
    <source>
        <dbReference type="Proteomes" id="UP000749646"/>
    </source>
</evidence>
<proteinExistence type="predicted"/>
<keyword evidence="2" id="KW-0472">Membrane</keyword>
<sequence length="428" mass="48155">MARFRATTDIERATLKKAVVRTVPLWEKEPHPWTSLPEEDDYEHPTEHTDNTFHSTSSSSSIATRNLSTYVTIQPPLPRSPSYAVSTTEAAWSVFSTMSNVSTMSERLSRKYNDPKDDVVMRTLSISIPPEPTLPLYVQSGLQGHPQRIFQSNKASPDRPANCNNYPPHGSPHQKRFSRTQLSAANSKRAQKHSLELTRGYPTGQCVSSSEPPPTTTWDQRDDIILSQERRFSLGTNTAFNIEAAKMFLNSPLFANVLKSLTVITAVLLFAMALDSIIILQKEIAQGDETPLSNASTSLFTTLVLSILTIAYCCFTMFRESRRLPEGLDSSNSKPLFVIFAEIITSIIWAQVLSVTIYIYIWTFGCGARGKEQLDRLWSQDEVPYVVDRLCRRGGTMVGLEVVLVLLLIFNFYTHMAQNFRFIRAVSQ</sequence>
<feature type="region of interest" description="Disordered" evidence="1">
    <location>
        <begin position="150"/>
        <end position="220"/>
    </location>
</feature>
<accession>A0A9P6J2B2</accession>
<gene>
    <name evidence="3" type="ORF">BGZ65_001494</name>
</gene>
<organism evidence="3 4">
    <name type="scientific">Modicella reniformis</name>
    <dbReference type="NCBI Taxonomy" id="1440133"/>
    <lineage>
        <taxon>Eukaryota</taxon>
        <taxon>Fungi</taxon>
        <taxon>Fungi incertae sedis</taxon>
        <taxon>Mucoromycota</taxon>
        <taxon>Mortierellomycotina</taxon>
        <taxon>Mortierellomycetes</taxon>
        <taxon>Mortierellales</taxon>
        <taxon>Mortierellaceae</taxon>
        <taxon>Modicella</taxon>
    </lineage>
</organism>
<keyword evidence="2" id="KW-1133">Transmembrane helix</keyword>
<name>A0A9P6J2B2_9FUNG</name>
<feature type="compositionally biased region" description="Polar residues" evidence="1">
    <location>
        <begin position="179"/>
        <end position="188"/>
    </location>
</feature>
<evidence type="ECO:0000256" key="1">
    <source>
        <dbReference type="SAM" id="MobiDB-lite"/>
    </source>
</evidence>